<dbReference type="Proteomes" id="UP000635565">
    <property type="component" value="Unassembled WGS sequence"/>
</dbReference>
<evidence type="ECO:0000313" key="1">
    <source>
        <dbReference type="EMBL" id="GHO82626.1"/>
    </source>
</evidence>
<name>A0ABQ3VA99_9CHLR</name>
<evidence type="ECO:0000313" key="2">
    <source>
        <dbReference type="Proteomes" id="UP000635565"/>
    </source>
</evidence>
<reference evidence="1 2" key="1">
    <citation type="journal article" date="2021" name="Int. J. Syst. Evol. Microbiol.">
        <title>Reticulibacter mediterranei gen. nov., sp. nov., within the new family Reticulibacteraceae fam. nov., and Ktedonospora formicarum gen. nov., sp. nov., Ktedonobacter robiniae sp. nov., Dictyobacter formicarum sp. nov. and Dictyobacter arantiisoli sp. nov., belonging to the class Ktedonobacteria.</title>
        <authorList>
            <person name="Yabe S."/>
            <person name="Zheng Y."/>
            <person name="Wang C.M."/>
            <person name="Sakai Y."/>
            <person name="Abe K."/>
            <person name="Yokota A."/>
            <person name="Donadio S."/>
            <person name="Cavaletti L."/>
            <person name="Monciardini P."/>
        </authorList>
    </citation>
    <scope>NUCLEOTIDE SEQUENCE [LARGE SCALE GENOMIC DNA]</scope>
    <source>
        <strain evidence="1 2">SOSP1-9</strain>
    </source>
</reference>
<comment type="caution">
    <text evidence="1">The sequence shown here is derived from an EMBL/GenBank/DDBJ whole genome shotgun (WGS) entry which is preliminary data.</text>
</comment>
<proteinExistence type="predicted"/>
<protein>
    <submittedName>
        <fullName evidence="1">Uncharacterized protein</fullName>
    </submittedName>
</protein>
<dbReference type="EMBL" id="BNJJ01000002">
    <property type="protein sequence ID" value="GHO82626.1"/>
    <property type="molecule type" value="Genomic_DNA"/>
</dbReference>
<sequence length="308" mass="33862">MTHSSVHLQIAPEDQPSIPNWFAEVAIVAQVFTTSGVLTRIEEQVRFARARFGIYELIDFVAVLIGYAVSAEPTLLTFSERLTPFASAFMALFGRTHLPHRSTLSRYLAALDQPTVEALRALFLDDLVLRTAQTFPPGGLWDRLGQHWLVVDVDATKHAARQRALPSLPELPEAHRRYARVCAPGYLGRKRGEVARSRTTVLQAHSHHWLGTFAGAGNGDYQAELKRACQTIITYAGWLCMPLAHILIRLDGLYGTLATLTPLLTSGLGVLVRCKDYGLLDLPAVAARLTQPPDAQTVHPESGAARSL</sequence>
<dbReference type="RefSeq" id="WP_236022799.1">
    <property type="nucleotide sequence ID" value="NZ_BNJJ01000002.1"/>
</dbReference>
<organism evidence="1 2">
    <name type="scientific">Dictyobacter formicarum</name>
    <dbReference type="NCBI Taxonomy" id="2778368"/>
    <lineage>
        <taxon>Bacteria</taxon>
        <taxon>Bacillati</taxon>
        <taxon>Chloroflexota</taxon>
        <taxon>Ktedonobacteria</taxon>
        <taxon>Ktedonobacterales</taxon>
        <taxon>Dictyobacteraceae</taxon>
        <taxon>Dictyobacter</taxon>
    </lineage>
</organism>
<keyword evidence="2" id="KW-1185">Reference proteome</keyword>
<gene>
    <name evidence="1" type="ORF">KSZ_06320</name>
</gene>
<accession>A0ABQ3VA99</accession>